<dbReference type="Proteomes" id="UP000239239">
    <property type="component" value="Unassembled WGS sequence"/>
</dbReference>
<dbReference type="AlphaFoldDB" id="A0A2S6F261"/>
<dbReference type="Pfam" id="PF01734">
    <property type="entry name" value="Patatin"/>
    <property type="match status" value="1"/>
</dbReference>
<feature type="short sequence motif" description="GXSXG" evidence="1">
    <location>
        <begin position="41"/>
        <end position="45"/>
    </location>
</feature>
<keyword evidence="1" id="KW-0378">Hydrolase</keyword>
<reference evidence="2 3" key="1">
    <citation type="submission" date="2018-02" db="EMBL/GenBank/DDBJ databases">
        <title>Draft genome sequences of four Legionella pneumophila clinical strains isolated in Ontario.</title>
        <authorList>
            <person name="Fortuna A."/>
            <person name="Ramnarine R."/>
            <person name="Li A."/>
            <person name="Frantz C."/>
            <person name="Mallo G."/>
        </authorList>
    </citation>
    <scope>NUCLEOTIDE SEQUENCE [LARGE SCALE GENOMIC DNA]</scope>
    <source>
        <strain evidence="2 3">LG61</strain>
    </source>
</reference>
<dbReference type="OrthoDB" id="5290098at2"/>
<dbReference type="RefSeq" id="WP_027227653.1">
    <property type="nucleotide sequence ID" value="NZ_CP017601.1"/>
</dbReference>
<name>A0A2S6F261_LEGPN</name>
<dbReference type="PROSITE" id="PS51635">
    <property type="entry name" value="PNPLA"/>
    <property type="match status" value="1"/>
</dbReference>
<keyword evidence="1" id="KW-0442">Lipid degradation</keyword>
<feature type="short sequence motif" description="DGA/G" evidence="1">
    <location>
        <begin position="157"/>
        <end position="159"/>
    </location>
</feature>
<feature type="active site" description="Proton acceptor" evidence="1">
    <location>
        <position position="157"/>
    </location>
</feature>
<dbReference type="Gene3D" id="3.40.1090.10">
    <property type="entry name" value="Cytosolic phospholipase A2 catalytic domain"/>
    <property type="match status" value="2"/>
</dbReference>
<dbReference type="InterPro" id="IPR016035">
    <property type="entry name" value="Acyl_Trfase/lysoPLipase"/>
</dbReference>
<protein>
    <submittedName>
        <fullName evidence="2">Phosphoesterase</fullName>
    </submittedName>
</protein>
<evidence type="ECO:0000313" key="3">
    <source>
        <dbReference type="Proteomes" id="UP000239239"/>
    </source>
</evidence>
<keyword evidence="1" id="KW-0443">Lipid metabolism</keyword>
<accession>A0A2S6F261</accession>
<dbReference type="SUPFAM" id="SSF52151">
    <property type="entry name" value="FabD/lysophospholipase-like"/>
    <property type="match status" value="1"/>
</dbReference>
<proteinExistence type="predicted"/>
<dbReference type="EMBL" id="PQWY01000010">
    <property type="protein sequence ID" value="PPK31485.1"/>
    <property type="molecule type" value="Genomic_DNA"/>
</dbReference>
<organism evidence="2 3">
    <name type="scientific">Legionella pneumophila</name>
    <dbReference type="NCBI Taxonomy" id="446"/>
    <lineage>
        <taxon>Bacteria</taxon>
        <taxon>Pseudomonadati</taxon>
        <taxon>Pseudomonadota</taxon>
        <taxon>Gammaproteobacteria</taxon>
        <taxon>Legionellales</taxon>
        <taxon>Legionellaceae</taxon>
        <taxon>Legionella</taxon>
    </lineage>
</organism>
<comment type="caution">
    <text evidence="1">Lacks conserved residue(s) required for the propagation of feature annotation.</text>
</comment>
<dbReference type="GO" id="GO:0016042">
    <property type="term" value="P:lipid catabolic process"/>
    <property type="evidence" value="ECO:0007669"/>
    <property type="project" value="UniProtKB-UniRule"/>
</dbReference>
<evidence type="ECO:0000313" key="2">
    <source>
        <dbReference type="EMBL" id="PPK31485.1"/>
    </source>
</evidence>
<dbReference type="NCBIfam" id="NF007623">
    <property type="entry name" value="PRK10279.1"/>
    <property type="match status" value="1"/>
</dbReference>
<dbReference type="PANTHER" id="PTHR14226">
    <property type="entry name" value="NEUROPATHY TARGET ESTERASE/SWISS CHEESE D.MELANOGASTER"/>
    <property type="match status" value="1"/>
</dbReference>
<evidence type="ECO:0000256" key="1">
    <source>
        <dbReference type="PROSITE-ProRule" id="PRU01161"/>
    </source>
</evidence>
<feature type="active site" description="Nucleophile" evidence="1">
    <location>
        <position position="43"/>
    </location>
</feature>
<dbReference type="InterPro" id="IPR002641">
    <property type="entry name" value="PNPLA_dom"/>
</dbReference>
<dbReference type="InterPro" id="IPR050301">
    <property type="entry name" value="NTE"/>
</dbReference>
<gene>
    <name evidence="2" type="ORF">C3928_05470</name>
</gene>
<dbReference type="PANTHER" id="PTHR14226:SF76">
    <property type="entry name" value="NTE FAMILY PROTEIN RSSA"/>
    <property type="match status" value="1"/>
</dbReference>
<sequence>MTNQYPKIGLALGSGSARGWAHIGVIQSIKRLGLRIDCVAGCSIGALVGAIYACGTLDLFEQWVLKLNKREMAKLIDVNFLGGGVLSGSKLMTFFKDFGLEKNIEELSLPFSSVATDLSTGREIWLSKGSLELAIRSSMSLPGLFTPQRYKDCWLVDGGLVNPVPITLCRAMGAEVVIAVNLNHDLLRVPPSTIEHPGFFSVLSGQFDKMIKRIMGISDGPGYYDVLTRSIKIMQDRITRARAAGDPADLTLVPQLGNIMLYDFHKAKEAIHEGENCVLREKNNILQLVGLE</sequence>
<dbReference type="GO" id="GO:0016787">
    <property type="term" value="F:hydrolase activity"/>
    <property type="evidence" value="ECO:0007669"/>
    <property type="project" value="UniProtKB-UniRule"/>
</dbReference>
<comment type="caution">
    <text evidence="2">The sequence shown here is derived from an EMBL/GenBank/DDBJ whole genome shotgun (WGS) entry which is preliminary data.</text>
</comment>